<comment type="caution">
    <text evidence="1">The sequence shown here is derived from an EMBL/GenBank/DDBJ whole genome shotgun (WGS) entry which is preliminary data.</text>
</comment>
<name>A0A9D4PNG3_RHISA</name>
<evidence type="ECO:0000313" key="2">
    <source>
        <dbReference type="Proteomes" id="UP000821837"/>
    </source>
</evidence>
<dbReference type="EMBL" id="JABSTV010001252">
    <property type="protein sequence ID" value="KAH7947935.1"/>
    <property type="molecule type" value="Genomic_DNA"/>
</dbReference>
<proteinExistence type="predicted"/>
<sequence>MAHAKQAVGNCVLVPLQQIAKDSLYKMDENVVFPDGTTISATTLRDRTIVCRGAVDGMLANPAAVTRQQYDHMRALFEEIFPHVINVFPPSAGQLQYRQRRCQRVFEKCDVVRMLANQAEHGDHAGIAAAAATMAHAKQAVGNCVLVPLQQLQYRQRRCQRLFEKCDVVRMLANQAEHGDHAGIAAAAATMAHAKQAVVNRVLVPLQQNQRFDKVTSCERELLPYIFL</sequence>
<keyword evidence="2" id="KW-1185">Reference proteome</keyword>
<dbReference type="Proteomes" id="UP000821837">
    <property type="component" value="Chromosome 6"/>
</dbReference>
<accession>A0A9D4PNG3</accession>
<reference evidence="1" key="1">
    <citation type="journal article" date="2020" name="Cell">
        <title>Large-Scale Comparative Analyses of Tick Genomes Elucidate Their Genetic Diversity and Vector Capacities.</title>
        <authorList>
            <consortium name="Tick Genome and Microbiome Consortium (TIGMIC)"/>
            <person name="Jia N."/>
            <person name="Wang J."/>
            <person name="Shi W."/>
            <person name="Du L."/>
            <person name="Sun Y."/>
            <person name="Zhan W."/>
            <person name="Jiang J.F."/>
            <person name="Wang Q."/>
            <person name="Zhang B."/>
            <person name="Ji P."/>
            <person name="Bell-Sakyi L."/>
            <person name="Cui X.M."/>
            <person name="Yuan T.T."/>
            <person name="Jiang B.G."/>
            <person name="Yang W.F."/>
            <person name="Lam T.T."/>
            <person name="Chang Q.C."/>
            <person name="Ding S.J."/>
            <person name="Wang X.J."/>
            <person name="Zhu J.G."/>
            <person name="Ruan X.D."/>
            <person name="Zhao L."/>
            <person name="Wei J.T."/>
            <person name="Ye R.Z."/>
            <person name="Que T.C."/>
            <person name="Du C.H."/>
            <person name="Zhou Y.H."/>
            <person name="Cheng J.X."/>
            <person name="Dai P.F."/>
            <person name="Guo W.B."/>
            <person name="Han X.H."/>
            <person name="Huang E.J."/>
            <person name="Li L.F."/>
            <person name="Wei W."/>
            <person name="Gao Y.C."/>
            <person name="Liu J.Z."/>
            <person name="Shao H.Z."/>
            <person name="Wang X."/>
            <person name="Wang C.C."/>
            <person name="Yang T.C."/>
            <person name="Huo Q.B."/>
            <person name="Li W."/>
            <person name="Chen H.Y."/>
            <person name="Chen S.E."/>
            <person name="Zhou L.G."/>
            <person name="Ni X.B."/>
            <person name="Tian J.H."/>
            <person name="Sheng Y."/>
            <person name="Liu T."/>
            <person name="Pan Y.S."/>
            <person name="Xia L.Y."/>
            <person name="Li J."/>
            <person name="Zhao F."/>
            <person name="Cao W.C."/>
        </authorList>
    </citation>
    <scope>NUCLEOTIDE SEQUENCE</scope>
    <source>
        <strain evidence="1">Rsan-2018</strain>
    </source>
</reference>
<protein>
    <submittedName>
        <fullName evidence="1">Uncharacterized protein</fullName>
    </submittedName>
</protein>
<evidence type="ECO:0000313" key="1">
    <source>
        <dbReference type="EMBL" id="KAH7947935.1"/>
    </source>
</evidence>
<dbReference type="AlphaFoldDB" id="A0A9D4PNG3"/>
<gene>
    <name evidence="1" type="ORF">HPB52_017117</name>
</gene>
<reference evidence="1" key="2">
    <citation type="submission" date="2021-09" db="EMBL/GenBank/DDBJ databases">
        <authorList>
            <person name="Jia N."/>
            <person name="Wang J."/>
            <person name="Shi W."/>
            <person name="Du L."/>
            <person name="Sun Y."/>
            <person name="Zhan W."/>
            <person name="Jiang J."/>
            <person name="Wang Q."/>
            <person name="Zhang B."/>
            <person name="Ji P."/>
            <person name="Sakyi L.B."/>
            <person name="Cui X."/>
            <person name="Yuan T."/>
            <person name="Jiang B."/>
            <person name="Yang W."/>
            <person name="Lam T.T.-Y."/>
            <person name="Chang Q."/>
            <person name="Ding S."/>
            <person name="Wang X."/>
            <person name="Zhu J."/>
            <person name="Ruan X."/>
            <person name="Zhao L."/>
            <person name="Wei J."/>
            <person name="Que T."/>
            <person name="Du C."/>
            <person name="Cheng J."/>
            <person name="Dai P."/>
            <person name="Han X."/>
            <person name="Huang E."/>
            <person name="Gao Y."/>
            <person name="Liu J."/>
            <person name="Shao H."/>
            <person name="Ye R."/>
            <person name="Li L."/>
            <person name="Wei W."/>
            <person name="Wang X."/>
            <person name="Wang C."/>
            <person name="Huo Q."/>
            <person name="Li W."/>
            <person name="Guo W."/>
            <person name="Chen H."/>
            <person name="Chen S."/>
            <person name="Zhou L."/>
            <person name="Zhou L."/>
            <person name="Ni X."/>
            <person name="Tian J."/>
            <person name="Zhou Y."/>
            <person name="Sheng Y."/>
            <person name="Liu T."/>
            <person name="Pan Y."/>
            <person name="Xia L."/>
            <person name="Li J."/>
            <person name="Zhao F."/>
            <person name="Cao W."/>
        </authorList>
    </citation>
    <scope>NUCLEOTIDE SEQUENCE</scope>
    <source>
        <strain evidence="1">Rsan-2018</strain>
        <tissue evidence="1">Larvae</tissue>
    </source>
</reference>
<organism evidence="1 2">
    <name type="scientific">Rhipicephalus sanguineus</name>
    <name type="common">Brown dog tick</name>
    <name type="synonym">Ixodes sanguineus</name>
    <dbReference type="NCBI Taxonomy" id="34632"/>
    <lineage>
        <taxon>Eukaryota</taxon>
        <taxon>Metazoa</taxon>
        <taxon>Ecdysozoa</taxon>
        <taxon>Arthropoda</taxon>
        <taxon>Chelicerata</taxon>
        <taxon>Arachnida</taxon>
        <taxon>Acari</taxon>
        <taxon>Parasitiformes</taxon>
        <taxon>Ixodida</taxon>
        <taxon>Ixodoidea</taxon>
        <taxon>Ixodidae</taxon>
        <taxon>Rhipicephalinae</taxon>
        <taxon>Rhipicephalus</taxon>
        <taxon>Rhipicephalus</taxon>
    </lineage>
</organism>